<proteinExistence type="predicted"/>
<name>A0A2V1K6R1_9BURK</name>
<dbReference type="NCBIfam" id="TIGR03652">
    <property type="entry name" value="FeS_repair_RIC"/>
    <property type="match status" value="1"/>
</dbReference>
<evidence type="ECO:0000313" key="6">
    <source>
        <dbReference type="EMBL" id="PWF25165.1"/>
    </source>
</evidence>
<protein>
    <submittedName>
        <fullName evidence="6">Iron-sulfur cluster repair di-iron protein</fullName>
    </submittedName>
</protein>
<dbReference type="Gene3D" id="1.20.120.520">
    <property type="entry name" value="nmb1532 protein domain like"/>
    <property type="match status" value="1"/>
</dbReference>
<accession>A0A2V1K6R1</accession>
<sequence>MDMLNTSLGALARTIPGATRIFHQYGLDFCCAGKRTLQEAASALSIDPQDVARQLQTQASEPGGHDWTQTEPAELIDHILVRYHAVHREQLPELRRLAQRVEEVHQDSPDCPHGLAALLEDIQHELDSHMRKEEMILFPILRRNAAAPVEGPIMVMRMEHDQHGAELERLDALTHGITLPAGACNTWRALYLGLRTFKEDLMEHIHLENNILFENAERALMSGEVQHG</sequence>
<dbReference type="RefSeq" id="WP_109060567.1">
    <property type="nucleotide sequence ID" value="NZ_QETA01000001.1"/>
</dbReference>
<dbReference type="PANTHER" id="PTHR36438">
    <property type="entry name" value="IRON-SULFUR CLUSTER REPAIR PROTEIN YTFE"/>
    <property type="match status" value="1"/>
</dbReference>
<comment type="subcellular location">
    <subcellularLocation>
        <location evidence="1">Cytoplasm</location>
    </subcellularLocation>
</comment>
<evidence type="ECO:0000256" key="1">
    <source>
        <dbReference type="ARBA" id="ARBA00004496"/>
    </source>
</evidence>
<dbReference type="NCBIfam" id="NF008221">
    <property type="entry name" value="PRK10992.1"/>
    <property type="match status" value="1"/>
</dbReference>
<evidence type="ECO:0000259" key="5">
    <source>
        <dbReference type="Pfam" id="PF01814"/>
    </source>
</evidence>
<organism evidence="6 7">
    <name type="scientific">Corticimicrobacter populi</name>
    <dbReference type="NCBI Taxonomy" id="2175229"/>
    <lineage>
        <taxon>Bacteria</taxon>
        <taxon>Pseudomonadati</taxon>
        <taxon>Pseudomonadota</taxon>
        <taxon>Betaproteobacteria</taxon>
        <taxon>Burkholderiales</taxon>
        <taxon>Alcaligenaceae</taxon>
        <taxon>Corticimicrobacter</taxon>
    </lineage>
</organism>
<keyword evidence="2" id="KW-0963">Cytoplasm</keyword>
<dbReference type="InterPro" id="IPR019903">
    <property type="entry name" value="RIC_family"/>
</dbReference>
<dbReference type="Pfam" id="PF04405">
    <property type="entry name" value="ScdA_N"/>
    <property type="match status" value="1"/>
</dbReference>
<keyword evidence="3" id="KW-0479">Metal-binding</keyword>
<gene>
    <name evidence="6" type="ORF">DD235_03125</name>
</gene>
<dbReference type="AlphaFoldDB" id="A0A2V1K6R1"/>
<dbReference type="GO" id="GO:0046872">
    <property type="term" value="F:metal ion binding"/>
    <property type="evidence" value="ECO:0007669"/>
    <property type="project" value="UniProtKB-KW"/>
</dbReference>
<dbReference type="CDD" id="cd12108">
    <property type="entry name" value="Hr-like"/>
    <property type="match status" value="1"/>
</dbReference>
<dbReference type="Pfam" id="PF01814">
    <property type="entry name" value="Hemerythrin"/>
    <property type="match status" value="1"/>
</dbReference>
<dbReference type="InterPro" id="IPR012312">
    <property type="entry name" value="Hemerythrin-like"/>
</dbReference>
<feature type="domain" description="Hemerythrin-like" evidence="5">
    <location>
        <begin position="76"/>
        <end position="214"/>
    </location>
</feature>
<dbReference type="PANTHER" id="PTHR36438:SF1">
    <property type="entry name" value="IRON-SULFUR CLUSTER REPAIR PROTEIN YTFE"/>
    <property type="match status" value="1"/>
</dbReference>
<evidence type="ECO:0000313" key="7">
    <source>
        <dbReference type="Proteomes" id="UP000245212"/>
    </source>
</evidence>
<dbReference type="EMBL" id="QETA01000001">
    <property type="protein sequence ID" value="PWF25165.1"/>
    <property type="molecule type" value="Genomic_DNA"/>
</dbReference>
<keyword evidence="7" id="KW-1185">Reference proteome</keyword>
<comment type="caution">
    <text evidence="6">The sequence shown here is derived from an EMBL/GenBank/DDBJ whole genome shotgun (WGS) entry which is preliminary data.</text>
</comment>
<evidence type="ECO:0000256" key="2">
    <source>
        <dbReference type="ARBA" id="ARBA00022490"/>
    </source>
</evidence>
<evidence type="ECO:0000256" key="3">
    <source>
        <dbReference type="ARBA" id="ARBA00022723"/>
    </source>
</evidence>
<reference evidence="7" key="1">
    <citation type="submission" date="2018-05" db="EMBL/GenBank/DDBJ databases">
        <authorList>
            <person name="Li Y."/>
        </authorList>
    </citation>
    <scope>NUCLEOTIDE SEQUENCE [LARGE SCALE GENOMIC DNA]</scope>
    <source>
        <strain evidence="7">3d-2-2</strain>
    </source>
</reference>
<dbReference type="GO" id="GO:0005737">
    <property type="term" value="C:cytoplasm"/>
    <property type="evidence" value="ECO:0007669"/>
    <property type="project" value="UniProtKB-SubCell"/>
</dbReference>
<keyword evidence="4" id="KW-0408">Iron</keyword>
<evidence type="ECO:0000256" key="4">
    <source>
        <dbReference type="ARBA" id="ARBA00023004"/>
    </source>
</evidence>
<dbReference type="Proteomes" id="UP000245212">
    <property type="component" value="Unassembled WGS sequence"/>
</dbReference>